<accession>A0A328KJ15</accession>
<protein>
    <submittedName>
        <fullName evidence="1">Uncharacterized protein</fullName>
    </submittedName>
</protein>
<proteinExistence type="predicted"/>
<organism evidence="1 2">
    <name type="scientific">Dolosigranulum pigrum</name>
    <dbReference type="NCBI Taxonomy" id="29394"/>
    <lineage>
        <taxon>Bacteria</taxon>
        <taxon>Bacillati</taxon>
        <taxon>Bacillota</taxon>
        <taxon>Bacilli</taxon>
        <taxon>Lactobacillales</taxon>
        <taxon>Carnobacteriaceae</taxon>
        <taxon>Dolosigranulum</taxon>
    </lineage>
</organism>
<name>A0A328KJ15_9LACT</name>
<gene>
    <name evidence="1" type="ORF">B8A44_07910</name>
</gene>
<sequence>MDLLNLDKIRLLTERTMIPPKAVANETGVAISRIEAIRDGKMTINDLSFNEIRKLHEYIEKYPPHISYDYSDIIEDLKIDISEGVVGDSVFVVRQKEVMKYTNDYHVIIDYIDVDYEPFNFYHEFDGSKDVYMEVMDTKTLLHELERMNGNIV</sequence>
<dbReference type="Proteomes" id="UP000249099">
    <property type="component" value="Unassembled WGS sequence"/>
</dbReference>
<reference evidence="1 2" key="1">
    <citation type="submission" date="2017-03" db="EMBL/GenBank/DDBJ databases">
        <title>wgs assembly of Dolosigranulum pigrum KPL CDC strains.</title>
        <authorList>
            <person name="Brugger S.D."/>
            <person name="Pettigrew M."/>
            <person name="Kong Y."/>
            <person name="Lemon K.P."/>
        </authorList>
    </citation>
    <scope>NUCLEOTIDE SEQUENCE [LARGE SCALE GENOMIC DNA]</scope>
    <source>
        <strain evidence="1 2">KPL1931_CDC4294-98</strain>
    </source>
</reference>
<evidence type="ECO:0000313" key="1">
    <source>
        <dbReference type="EMBL" id="RAN62465.1"/>
    </source>
</evidence>
<comment type="caution">
    <text evidence="1">The sequence shown here is derived from an EMBL/GenBank/DDBJ whole genome shotgun (WGS) entry which is preliminary data.</text>
</comment>
<dbReference type="EMBL" id="NAQV01000023">
    <property type="protein sequence ID" value="RAN62465.1"/>
    <property type="molecule type" value="Genomic_DNA"/>
</dbReference>
<evidence type="ECO:0000313" key="2">
    <source>
        <dbReference type="Proteomes" id="UP000249099"/>
    </source>
</evidence>
<dbReference type="RefSeq" id="WP_112790412.1">
    <property type="nucleotide sequence ID" value="NZ_NAQV01000023.1"/>
</dbReference>
<dbReference type="AlphaFoldDB" id="A0A328KJ15"/>